<evidence type="ECO:0000256" key="1">
    <source>
        <dbReference type="SAM" id="Coils"/>
    </source>
</evidence>
<comment type="caution">
    <text evidence="3">The sequence shown here is derived from an EMBL/GenBank/DDBJ whole genome shotgun (WGS) entry which is preliminary data.</text>
</comment>
<name>A0ABW6BTF4_9BACT</name>
<feature type="transmembrane region" description="Helical" evidence="2">
    <location>
        <begin position="157"/>
        <end position="189"/>
    </location>
</feature>
<organism evidence="3 4">
    <name type="scientific">Pontibacter toksunensis</name>
    <dbReference type="NCBI Taxonomy" id="1332631"/>
    <lineage>
        <taxon>Bacteria</taxon>
        <taxon>Pseudomonadati</taxon>
        <taxon>Bacteroidota</taxon>
        <taxon>Cytophagia</taxon>
        <taxon>Cytophagales</taxon>
        <taxon>Hymenobacteraceae</taxon>
        <taxon>Pontibacter</taxon>
    </lineage>
</organism>
<keyword evidence="4" id="KW-1185">Reference proteome</keyword>
<keyword evidence="2" id="KW-0812">Transmembrane</keyword>
<evidence type="ECO:0000313" key="4">
    <source>
        <dbReference type="Proteomes" id="UP001597641"/>
    </source>
</evidence>
<keyword evidence="2" id="KW-1133">Transmembrane helix</keyword>
<dbReference type="Proteomes" id="UP001597641">
    <property type="component" value="Unassembled WGS sequence"/>
</dbReference>
<proteinExistence type="predicted"/>
<evidence type="ECO:0000256" key="2">
    <source>
        <dbReference type="SAM" id="Phobius"/>
    </source>
</evidence>
<keyword evidence="1" id="KW-0175">Coiled coil</keyword>
<feature type="coiled-coil region" evidence="1">
    <location>
        <begin position="15"/>
        <end position="42"/>
    </location>
</feature>
<keyword evidence="2" id="KW-0472">Membrane</keyword>
<accession>A0ABW6BTF4</accession>
<gene>
    <name evidence="3" type="ORF">ACFS7Z_08540</name>
</gene>
<evidence type="ECO:0000313" key="3">
    <source>
        <dbReference type="EMBL" id="MFD3000403.1"/>
    </source>
</evidence>
<feature type="transmembrane region" description="Helical" evidence="2">
    <location>
        <begin position="58"/>
        <end position="77"/>
    </location>
</feature>
<sequence>MGRSSSNEQTLKLAIDTLTFEIKQLKHQVEQQEKAVQNEKLKDKESTPTKVESWIKNLVMVLGIPGIFAALFLQFSLTRNTDAQVEKTRAETEQIQVNTLKQKTDILIDTLLSQKTKNLEEYKSLINNELPKLKEAVKQFEEATVVRQNQNTLLKYVILWIVFIAIGFFFNLISTFWSSLLNLSMRIIYKKTQDSYNNKRQEKLRHISEVLLHLLIPLPSILDLVVRLSIFIVLIIPLFKETALLLGSNIEFHNILGNVREWEFSAALKSLKNILFPE</sequence>
<reference evidence="4" key="1">
    <citation type="journal article" date="2019" name="Int. J. Syst. Evol. Microbiol.">
        <title>The Global Catalogue of Microorganisms (GCM) 10K type strain sequencing project: providing services to taxonomists for standard genome sequencing and annotation.</title>
        <authorList>
            <consortium name="The Broad Institute Genomics Platform"/>
            <consortium name="The Broad Institute Genome Sequencing Center for Infectious Disease"/>
            <person name="Wu L."/>
            <person name="Ma J."/>
        </authorList>
    </citation>
    <scope>NUCLEOTIDE SEQUENCE [LARGE SCALE GENOMIC DNA]</scope>
    <source>
        <strain evidence="4">KCTC 23984</strain>
    </source>
</reference>
<dbReference type="EMBL" id="JBHUOX010000005">
    <property type="protein sequence ID" value="MFD3000403.1"/>
    <property type="molecule type" value="Genomic_DNA"/>
</dbReference>
<dbReference type="RefSeq" id="WP_377483378.1">
    <property type="nucleotide sequence ID" value="NZ_JBHUOX010000005.1"/>
</dbReference>
<protein>
    <submittedName>
        <fullName evidence="3">Uncharacterized protein</fullName>
    </submittedName>
</protein>